<protein>
    <recommendedName>
        <fullName evidence="3">Asp23/Gls24 family protein</fullName>
    </recommendedName>
</protein>
<sequence length="100" mass="10392">MEGDAQLDAATIARRIAAEARTIPDVVDLSAGAFRTTVTPAPEGRIVGVAVRPTSVEVGVVVRYGRPAPQIAAEIRDQVRPLALGRIVHVTVEDIVAGAG</sequence>
<dbReference type="RefSeq" id="WP_026125528.1">
    <property type="nucleotide sequence ID" value="NZ_ANBG01000068.1"/>
</dbReference>
<evidence type="ECO:0000313" key="2">
    <source>
        <dbReference type="Proteomes" id="UP000215005"/>
    </source>
</evidence>
<evidence type="ECO:0008006" key="3">
    <source>
        <dbReference type="Google" id="ProtNLM"/>
    </source>
</evidence>
<dbReference type="KEGG" id="ngv:CDO52_08320"/>
<gene>
    <name evidence="1" type="ORF">CDO52_08320</name>
</gene>
<keyword evidence="2" id="KW-1185">Reference proteome</keyword>
<dbReference type="AlphaFoldDB" id="A0A223SDD5"/>
<reference evidence="1 2" key="1">
    <citation type="submission" date="2017-08" db="EMBL/GenBank/DDBJ databases">
        <title>The complete genome sequence of Nocardiopsis gilva YIM 90087.</title>
        <authorList>
            <person name="Yin M."/>
            <person name="Tang S."/>
        </authorList>
    </citation>
    <scope>NUCLEOTIDE SEQUENCE [LARGE SCALE GENOMIC DNA]</scope>
    <source>
        <strain evidence="1 2">YIM 90087</strain>
    </source>
</reference>
<organism evidence="1 2">
    <name type="scientific">Nocardiopsis gilva YIM 90087</name>
    <dbReference type="NCBI Taxonomy" id="1235441"/>
    <lineage>
        <taxon>Bacteria</taxon>
        <taxon>Bacillati</taxon>
        <taxon>Actinomycetota</taxon>
        <taxon>Actinomycetes</taxon>
        <taxon>Streptosporangiales</taxon>
        <taxon>Nocardiopsidaceae</taxon>
        <taxon>Nocardiopsis</taxon>
    </lineage>
</organism>
<dbReference type="OrthoDB" id="5192951at2"/>
<dbReference type="EMBL" id="CP022753">
    <property type="protein sequence ID" value="ASU86112.1"/>
    <property type="molecule type" value="Genomic_DNA"/>
</dbReference>
<proteinExistence type="predicted"/>
<accession>A0A223SDD5</accession>
<evidence type="ECO:0000313" key="1">
    <source>
        <dbReference type="EMBL" id="ASU86112.1"/>
    </source>
</evidence>
<dbReference type="Proteomes" id="UP000215005">
    <property type="component" value="Chromosome"/>
</dbReference>
<name>A0A223SDD5_9ACTN</name>